<feature type="region of interest" description="Disordered" evidence="1">
    <location>
        <begin position="423"/>
        <end position="453"/>
    </location>
</feature>
<feature type="compositionally biased region" description="Polar residues" evidence="1">
    <location>
        <begin position="231"/>
        <end position="252"/>
    </location>
</feature>
<dbReference type="KEGG" id="gtt:GUITHDRAFT_156009"/>
<keyword evidence="4" id="KW-1185">Reference proteome</keyword>
<dbReference type="AlphaFoldDB" id="L1IBR8"/>
<reference evidence="3" key="3">
    <citation type="submission" date="2015-06" db="UniProtKB">
        <authorList>
            <consortium name="EnsemblProtists"/>
        </authorList>
    </citation>
    <scope>IDENTIFICATION</scope>
</reference>
<reference evidence="4" key="2">
    <citation type="submission" date="2012-11" db="EMBL/GenBank/DDBJ databases">
        <authorList>
            <person name="Kuo A."/>
            <person name="Curtis B.A."/>
            <person name="Tanifuji G."/>
            <person name="Burki F."/>
            <person name="Gruber A."/>
            <person name="Irimia M."/>
            <person name="Maruyama S."/>
            <person name="Arias M.C."/>
            <person name="Ball S.G."/>
            <person name="Gile G.H."/>
            <person name="Hirakawa Y."/>
            <person name="Hopkins J.F."/>
            <person name="Rensing S.A."/>
            <person name="Schmutz J."/>
            <person name="Symeonidi A."/>
            <person name="Elias M."/>
            <person name="Eveleigh R.J."/>
            <person name="Herman E.K."/>
            <person name="Klute M.J."/>
            <person name="Nakayama T."/>
            <person name="Obornik M."/>
            <person name="Reyes-Prieto A."/>
            <person name="Armbrust E.V."/>
            <person name="Aves S.J."/>
            <person name="Beiko R.G."/>
            <person name="Coutinho P."/>
            <person name="Dacks J.B."/>
            <person name="Durnford D.G."/>
            <person name="Fast N.M."/>
            <person name="Green B.R."/>
            <person name="Grisdale C."/>
            <person name="Hempe F."/>
            <person name="Henrissat B."/>
            <person name="Hoppner M.P."/>
            <person name="Ishida K.-I."/>
            <person name="Kim E."/>
            <person name="Koreny L."/>
            <person name="Kroth P.G."/>
            <person name="Liu Y."/>
            <person name="Malik S.-B."/>
            <person name="Maier U.G."/>
            <person name="McRose D."/>
            <person name="Mock T."/>
            <person name="Neilson J.A."/>
            <person name="Onodera N.T."/>
            <person name="Poole A.M."/>
            <person name="Pritham E.J."/>
            <person name="Richards T.A."/>
            <person name="Rocap G."/>
            <person name="Roy S.W."/>
            <person name="Sarai C."/>
            <person name="Schaack S."/>
            <person name="Shirato S."/>
            <person name="Slamovits C.H."/>
            <person name="Spencer D.F."/>
            <person name="Suzuki S."/>
            <person name="Worden A.Z."/>
            <person name="Zauner S."/>
            <person name="Barry K."/>
            <person name="Bell C."/>
            <person name="Bharti A.K."/>
            <person name="Crow J.A."/>
            <person name="Grimwood J."/>
            <person name="Kramer R."/>
            <person name="Lindquist E."/>
            <person name="Lucas S."/>
            <person name="Salamov A."/>
            <person name="McFadden G.I."/>
            <person name="Lane C.E."/>
            <person name="Keeling P.J."/>
            <person name="Gray M.W."/>
            <person name="Grigoriev I.V."/>
            <person name="Archibald J.M."/>
        </authorList>
    </citation>
    <scope>NUCLEOTIDE SEQUENCE</scope>
    <source>
        <strain evidence="4">CCMP2712</strain>
    </source>
</reference>
<organism evidence="2">
    <name type="scientific">Guillardia theta (strain CCMP2712)</name>
    <name type="common">Cryptophyte</name>
    <dbReference type="NCBI Taxonomy" id="905079"/>
    <lineage>
        <taxon>Eukaryota</taxon>
        <taxon>Cryptophyceae</taxon>
        <taxon>Pyrenomonadales</taxon>
        <taxon>Geminigeraceae</taxon>
        <taxon>Guillardia</taxon>
    </lineage>
</organism>
<accession>L1IBR8</accession>
<dbReference type="OrthoDB" id="10679872at2759"/>
<dbReference type="GeneID" id="17290264"/>
<protein>
    <submittedName>
        <fullName evidence="2 3">Uncharacterized protein</fullName>
    </submittedName>
</protein>
<feature type="compositionally biased region" description="Low complexity" evidence="1">
    <location>
        <begin position="188"/>
        <end position="204"/>
    </location>
</feature>
<evidence type="ECO:0000313" key="3">
    <source>
        <dbReference type="EnsemblProtists" id="EKX33537"/>
    </source>
</evidence>
<feature type="compositionally biased region" description="Basic and acidic residues" evidence="1">
    <location>
        <begin position="428"/>
        <end position="438"/>
    </location>
</feature>
<dbReference type="PaxDb" id="55529-EKX33537"/>
<dbReference type="Proteomes" id="UP000011087">
    <property type="component" value="Unassembled WGS sequence"/>
</dbReference>
<proteinExistence type="predicted"/>
<evidence type="ECO:0000313" key="4">
    <source>
        <dbReference type="Proteomes" id="UP000011087"/>
    </source>
</evidence>
<evidence type="ECO:0000256" key="1">
    <source>
        <dbReference type="SAM" id="MobiDB-lite"/>
    </source>
</evidence>
<dbReference type="EnsemblProtists" id="EKX33537">
    <property type="protein sequence ID" value="EKX33537"/>
    <property type="gene ID" value="GUITHDRAFT_156009"/>
</dbReference>
<dbReference type="EMBL" id="JH993138">
    <property type="protein sequence ID" value="EKX33537.1"/>
    <property type="molecule type" value="Genomic_DNA"/>
</dbReference>
<dbReference type="RefSeq" id="XP_005820517.1">
    <property type="nucleotide sequence ID" value="XM_005820460.1"/>
</dbReference>
<gene>
    <name evidence="2" type="ORF">GUITHDRAFT_156009</name>
</gene>
<sequence>MPNHANEECRAVQVARAFFQAATKLSDDNEDILPQEDGVDQKLSVFHLFSELFPEYANDKDRDGNSAGKNGLMRLQFNKIGYEIYDKEQSRRVPAVRAKPGNPGYGFRRARWRDTISNGEDRRMCETVLRGLGVSQERLDRIRQRIADFREEWDNVRRPSRPAGPGRPRGHKRSNPSDPVELPGNGNVEVSTPVSSISSVSLPSQLARKPKKTCKSKPGMGGAYLPGMSAAPSTQNSSMSWQSPMPSESSTGNPVAAIVLEEEEWEQEEEVQATTGKLMDEEESQRHVHHLMEENASLRSLNMSLIYEREKLLRELRQSDSEMAGMQKTVDGLLQTSAMKLEGAEAALSAGFRWLSNKLIRKARGLPCEGQEIPAHLRQILEQCFDKYDEYLRQNAMKDGFEDDLYYMSSDRKEQSGFYELHMSKHGSPSEDLREELARSLGPSSRPEEAKRRELVDGGSIIKKEKGIADSHDEPEHVWSSLGEGDVDVCDGDMDVGNYDYLFSHCPATTAF</sequence>
<evidence type="ECO:0000313" key="2">
    <source>
        <dbReference type="EMBL" id="EKX33537.1"/>
    </source>
</evidence>
<feature type="region of interest" description="Disordered" evidence="1">
    <location>
        <begin position="156"/>
        <end position="252"/>
    </location>
</feature>
<reference evidence="2 4" key="1">
    <citation type="journal article" date="2012" name="Nature">
        <title>Algal genomes reveal evolutionary mosaicism and the fate of nucleomorphs.</title>
        <authorList>
            <consortium name="DOE Joint Genome Institute"/>
            <person name="Curtis B.A."/>
            <person name="Tanifuji G."/>
            <person name="Burki F."/>
            <person name="Gruber A."/>
            <person name="Irimia M."/>
            <person name="Maruyama S."/>
            <person name="Arias M.C."/>
            <person name="Ball S.G."/>
            <person name="Gile G.H."/>
            <person name="Hirakawa Y."/>
            <person name="Hopkins J.F."/>
            <person name="Kuo A."/>
            <person name="Rensing S.A."/>
            <person name="Schmutz J."/>
            <person name="Symeonidi A."/>
            <person name="Elias M."/>
            <person name="Eveleigh R.J."/>
            <person name="Herman E.K."/>
            <person name="Klute M.J."/>
            <person name="Nakayama T."/>
            <person name="Obornik M."/>
            <person name="Reyes-Prieto A."/>
            <person name="Armbrust E.V."/>
            <person name="Aves S.J."/>
            <person name="Beiko R.G."/>
            <person name="Coutinho P."/>
            <person name="Dacks J.B."/>
            <person name="Durnford D.G."/>
            <person name="Fast N.M."/>
            <person name="Green B.R."/>
            <person name="Grisdale C.J."/>
            <person name="Hempel F."/>
            <person name="Henrissat B."/>
            <person name="Hoppner M.P."/>
            <person name="Ishida K."/>
            <person name="Kim E."/>
            <person name="Koreny L."/>
            <person name="Kroth P.G."/>
            <person name="Liu Y."/>
            <person name="Malik S.B."/>
            <person name="Maier U.G."/>
            <person name="McRose D."/>
            <person name="Mock T."/>
            <person name="Neilson J.A."/>
            <person name="Onodera N.T."/>
            <person name="Poole A.M."/>
            <person name="Pritham E.J."/>
            <person name="Richards T.A."/>
            <person name="Rocap G."/>
            <person name="Roy S.W."/>
            <person name="Sarai C."/>
            <person name="Schaack S."/>
            <person name="Shirato S."/>
            <person name="Slamovits C.H."/>
            <person name="Spencer D.F."/>
            <person name="Suzuki S."/>
            <person name="Worden A.Z."/>
            <person name="Zauner S."/>
            <person name="Barry K."/>
            <person name="Bell C."/>
            <person name="Bharti A.K."/>
            <person name="Crow J.A."/>
            <person name="Grimwood J."/>
            <person name="Kramer R."/>
            <person name="Lindquist E."/>
            <person name="Lucas S."/>
            <person name="Salamov A."/>
            <person name="McFadden G.I."/>
            <person name="Lane C.E."/>
            <person name="Keeling P.J."/>
            <person name="Gray M.W."/>
            <person name="Grigoriev I.V."/>
            <person name="Archibald J.M."/>
        </authorList>
    </citation>
    <scope>NUCLEOTIDE SEQUENCE</scope>
    <source>
        <strain evidence="2 4">CCMP2712</strain>
    </source>
</reference>
<dbReference type="HOGENOM" id="CLU_532608_0_0_1"/>
<name>L1IBR8_GUITC</name>